<dbReference type="InterPro" id="IPR028098">
    <property type="entry name" value="Glyco_trans_4-like_N"/>
</dbReference>
<dbReference type="SUPFAM" id="SSF53756">
    <property type="entry name" value="UDP-Glycosyltransferase/glycogen phosphorylase"/>
    <property type="match status" value="1"/>
</dbReference>
<dbReference type="GO" id="GO:0102318">
    <property type="term" value="F:2-deoxystreptamine glucosyltransferase activity"/>
    <property type="evidence" value="ECO:0007669"/>
    <property type="project" value="UniProtKB-EC"/>
</dbReference>
<dbReference type="Proteomes" id="UP000323917">
    <property type="component" value="Chromosome"/>
</dbReference>
<dbReference type="InterPro" id="IPR001296">
    <property type="entry name" value="Glyco_trans_1"/>
</dbReference>
<sequence>MGEDVILVPIYTPLRTDEVNVSHRKVFYGGINVYMQQKWALFRRTSRWLDWFLDHPALLRTISHFSGNVDPTQLGDLTVSMLQGEQGNQRKELEKLVDWLIDEVRPEVVHLSNSMMLGLARMIAERFGPPVVCSLSGEDIFLEKLSEPFYSQARQLLCERATEIDAFVALNKYYADEMSKYLEVPRERVHVIPHGLDLAGHGVRNGQQENEPRRIGFLARICADKGLHLLVEACELLCTRPECPAFELHAAGYLGKGDRDYLRKIESRVADGPLAKRFHYHGELNREEKIKFLQSLDVFSTPTVYQESKGLPALEAQANAVPVVLPGHGSFPEMLEATSGGLLFKPHDTADLAEKLFEVLSNTSLAKDLGEQGKLGIENKYHVSAMAEQTLGLYRTLITEKTATL</sequence>
<protein>
    <submittedName>
        <fullName evidence="3">2-deoxystreptamine glucosyltransferase</fullName>
        <ecNumber evidence="3">2.4.1.284</ecNumber>
    </submittedName>
</protein>
<organism evidence="3 4">
    <name type="scientific">Bythopirellula goksoeyrii</name>
    <dbReference type="NCBI Taxonomy" id="1400387"/>
    <lineage>
        <taxon>Bacteria</taxon>
        <taxon>Pseudomonadati</taxon>
        <taxon>Planctomycetota</taxon>
        <taxon>Planctomycetia</taxon>
        <taxon>Pirellulales</taxon>
        <taxon>Lacipirellulaceae</taxon>
        <taxon>Bythopirellula</taxon>
    </lineage>
</organism>
<dbReference type="Pfam" id="PF00534">
    <property type="entry name" value="Glycos_transf_1"/>
    <property type="match status" value="1"/>
</dbReference>
<keyword evidence="3" id="KW-0328">Glycosyltransferase</keyword>
<proteinExistence type="predicted"/>
<dbReference type="Gene3D" id="3.40.50.2000">
    <property type="entry name" value="Glycogen Phosphorylase B"/>
    <property type="match status" value="2"/>
</dbReference>
<evidence type="ECO:0000313" key="4">
    <source>
        <dbReference type="Proteomes" id="UP000323917"/>
    </source>
</evidence>
<dbReference type="CDD" id="cd03801">
    <property type="entry name" value="GT4_PimA-like"/>
    <property type="match status" value="1"/>
</dbReference>
<gene>
    <name evidence="3" type="primary">kanF</name>
    <name evidence="3" type="ORF">Pr1d_23360</name>
</gene>
<feature type="domain" description="Glycosyltransferase subfamily 4-like N-terminal" evidence="2">
    <location>
        <begin position="97"/>
        <end position="198"/>
    </location>
</feature>
<dbReference type="AlphaFoldDB" id="A0A5B9QBU4"/>
<name>A0A5B9QBU4_9BACT</name>
<dbReference type="EMBL" id="CP042913">
    <property type="protein sequence ID" value="QEG35045.1"/>
    <property type="molecule type" value="Genomic_DNA"/>
</dbReference>
<dbReference type="EC" id="2.4.1.284" evidence="3"/>
<keyword evidence="4" id="KW-1185">Reference proteome</keyword>
<dbReference type="KEGG" id="bgok:Pr1d_23360"/>
<keyword evidence="3" id="KW-0808">Transferase</keyword>
<evidence type="ECO:0000259" key="2">
    <source>
        <dbReference type="Pfam" id="PF13439"/>
    </source>
</evidence>
<feature type="domain" description="Glycosyl transferase family 1" evidence="1">
    <location>
        <begin position="209"/>
        <end position="374"/>
    </location>
</feature>
<evidence type="ECO:0000259" key="1">
    <source>
        <dbReference type="Pfam" id="PF00534"/>
    </source>
</evidence>
<dbReference type="PANTHER" id="PTHR45947">
    <property type="entry name" value="SULFOQUINOVOSYL TRANSFERASE SQD2"/>
    <property type="match status" value="1"/>
</dbReference>
<dbReference type="PANTHER" id="PTHR45947:SF13">
    <property type="entry name" value="TRANSFERASE"/>
    <property type="match status" value="1"/>
</dbReference>
<reference evidence="3 4" key="1">
    <citation type="submission" date="2019-08" db="EMBL/GenBank/DDBJ databases">
        <title>Deep-cultivation of Planctomycetes and their phenomic and genomic characterization uncovers novel biology.</title>
        <authorList>
            <person name="Wiegand S."/>
            <person name="Jogler M."/>
            <person name="Boedeker C."/>
            <person name="Pinto D."/>
            <person name="Vollmers J."/>
            <person name="Rivas-Marin E."/>
            <person name="Kohn T."/>
            <person name="Peeters S.H."/>
            <person name="Heuer A."/>
            <person name="Rast P."/>
            <person name="Oberbeckmann S."/>
            <person name="Bunk B."/>
            <person name="Jeske O."/>
            <person name="Meyerdierks A."/>
            <person name="Storesund J.E."/>
            <person name="Kallscheuer N."/>
            <person name="Luecker S."/>
            <person name="Lage O.M."/>
            <person name="Pohl T."/>
            <person name="Merkel B.J."/>
            <person name="Hornburger P."/>
            <person name="Mueller R.-W."/>
            <person name="Bruemmer F."/>
            <person name="Labrenz M."/>
            <person name="Spormann A.M."/>
            <person name="Op den Camp H."/>
            <person name="Overmann J."/>
            <person name="Amann R."/>
            <person name="Jetten M.S.M."/>
            <person name="Mascher T."/>
            <person name="Medema M.H."/>
            <person name="Devos D.P."/>
            <person name="Kaster A.-K."/>
            <person name="Ovreas L."/>
            <person name="Rohde M."/>
            <person name="Galperin M.Y."/>
            <person name="Jogler C."/>
        </authorList>
    </citation>
    <scope>NUCLEOTIDE SEQUENCE [LARGE SCALE GENOMIC DNA]</scope>
    <source>
        <strain evidence="3 4">Pr1d</strain>
    </source>
</reference>
<accession>A0A5B9QBU4</accession>
<dbReference type="InterPro" id="IPR050194">
    <property type="entry name" value="Glycosyltransferase_grp1"/>
</dbReference>
<dbReference type="Pfam" id="PF13439">
    <property type="entry name" value="Glyco_transf_4"/>
    <property type="match status" value="1"/>
</dbReference>
<evidence type="ECO:0000313" key="3">
    <source>
        <dbReference type="EMBL" id="QEG35045.1"/>
    </source>
</evidence>